<dbReference type="InterPro" id="IPR031107">
    <property type="entry name" value="Small_HSP"/>
</dbReference>
<dbReference type="Proteomes" id="UP001054252">
    <property type="component" value="Unassembled WGS sequence"/>
</dbReference>
<protein>
    <recommendedName>
        <fullName evidence="4">SHSP domain-containing protein</fullName>
    </recommendedName>
</protein>
<evidence type="ECO:0000256" key="3">
    <source>
        <dbReference type="RuleBase" id="RU003616"/>
    </source>
</evidence>
<feature type="domain" description="SHSP" evidence="4">
    <location>
        <begin position="44"/>
        <end position="154"/>
    </location>
</feature>
<reference evidence="5 6" key="1">
    <citation type="journal article" date="2021" name="Commun. Biol.">
        <title>The genome of Shorea leprosula (Dipterocarpaceae) highlights the ecological relevance of drought in aseasonal tropical rainforests.</title>
        <authorList>
            <person name="Ng K.K.S."/>
            <person name="Kobayashi M.J."/>
            <person name="Fawcett J.A."/>
            <person name="Hatakeyama M."/>
            <person name="Paape T."/>
            <person name="Ng C.H."/>
            <person name="Ang C.C."/>
            <person name="Tnah L.H."/>
            <person name="Lee C.T."/>
            <person name="Nishiyama T."/>
            <person name="Sese J."/>
            <person name="O'Brien M.J."/>
            <person name="Copetti D."/>
            <person name="Mohd Noor M.I."/>
            <person name="Ong R.C."/>
            <person name="Putra M."/>
            <person name="Sireger I.Z."/>
            <person name="Indrioko S."/>
            <person name="Kosugi Y."/>
            <person name="Izuno A."/>
            <person name="Isagi Y."/>
            <person name="Lee S.L."/>
            <person name="Shimizu K.K."/>
        </authorList>
    </citation>
    <scope>NUCLEOTIDE SEQUENCE [LARGE SCALE GENOMIC DNA]</scope>
    <source>
        <strain evidence="5">214</strain>
    </source>
</reference>
<organism evidence="5 6">
    <name type="scientific">Rubroshorea leprosula</name>
    <dbReference type="NCBI Taxonomy" id="152421"/>
    <lineage>
        <taxon>Eukaryota</taxon>
        <taxon>Viridiplantae</taxon>
        <taxon>Streptophyta</taxon>
        <taxon>Embryophyta</taxon>
        <taxon>Tracheophyta</taxon>
        <taxon>Spermatophyta</taxon>
        <taxon>Magnoliopsida</taxon>
        <taxon>eudicotyledons</taxon>
        <taxon>Gunneridae</taxon>
        <taxon>Pentapetalae</taxon>
        <taxon>rosids</taxon>
        <taxon>malvids</taxon>
        <taxon>Malvales</taxon>
        <taxon>Dipterocarpaceae</taxon>
        <taxon>Rubroshorea</taxon>
    </lineage>
</organism>
<comment type="caution">
    <text evidence="5">The sequence shown here is derived from an EMBL/GenBank/DDBJ whole genome shotgun (WGS) entry which is preliminary data.</text>
</comment>
<evidence type="ECO:0000256" key="1">
    <source>
        <dbReference type="ARBA" id="ARBA00023016"/>
    </source>
</evidence>
<dbReference type="InterPro" id="IPR008978">
    <property type="entry name" value="HSP20-like_chaperone"/>
</dbReference>
<name>A0AAV5J652_9ROSI</name>
<proteinExistence type="inferred from homology"/>
<dbReference type="Pfam" id="PF00011">
    <property type="entry name" value="HSP20"/>
    <property type="match status" value="1"/>
</dbReference>
<dbReference type="SUPFAM" id="SSF49764">
    <property type="entry name" value="HSP20-like chaperones"/>
    <property type="match status" value="1"/>
</dbReference>
<accession>A0AAV5J652</accession>
<dbReference type="InterPro" id="IPR002068">
    <property type="entry name" value="A-crystallin/Hsp20_dom"/>
</dbReference>
<dbReference type="PANTHER" id="PTHR11527">
    <property type="entry name" value="HEAT-SHOCK PROTEIN 20 FAMILY MEMBER"/>
    <property type="match status" value="1"/>
</dbReference>
<evidence type="ECO:0000313" key="6">
    <source>
        <dbReference type="Proteomes" id="UP001054252"/>
    </source>
</evidence>
<dbReference type="Gene3D" id="2.60.40.790">
    <property type="match status" value="1"/>
</dbReference>
<evidence type="ECO:0000313" key="5">
    <source>
        <dbReference type="EMBL" id="GKV10088.1"/>
    </source>
</evidence>
<keyword evidence="6" id="KW-1185">Reference proteome</keyword>
<keyword evidence="1" id="KW-0346">Stress response</keyword>
<evidence type="ECO:0000256" key="2">
    <source>
        <dbReference type="PROSITE-ProRule" id="PRU00285"/>
    </source>
</evidence>
<evidence type="ECO:0000259" key="4">
    <source>
        <dbReference type="PROSITE" id="PS01031"/>
    </source>
</evidence>
<comment type="similarity">
    <text evidence="2 3">Belongs to the small heat shock protein (HSP20) family.</text>
</comment>
<gene>
    <name evidence="5" type="ORF">SLEP1_g21502</name>
</gene>
<dbReference type="PROSITE" id="PS01031">
    <property type="entry name" value="SHSP"/>
    <property type="match status" value="1"/>
</dbReference>
<dbReference type="AlphaFoldDB" id="A0AAV5J652"/>
<dbReference type="EMBL" id="BPVZ01000031">
    <property type="protein sequence ID" value="GKV10088.1"/>
    <property type="molecule type" value="Genomic_DNA"/>
</dbReference>
<sequence>MSNIVRSGFFSGVSGPYMTSYVWDPFSGMECVGPANILYHPTMPAGMRFDPRIEWKDTPEAHVFKINLPGFRKNDLQVKVEGNMLCIIGEKHVEKQENTYMGYRMERSSGMFSKSFELPLDVRADKIKTCFENEVLTVTAPKDAKRSERFIEIH</sequence>